<evidence type="ECO:0000256" key="2">
    <source>
        <dbReference type="ARBA" id="ARBA00004141"/>
    </source>
</evidence>
<keyword evidence="8" id="KW-0677">Repeat</keyword>
<feature type="transmembrane region" description="Helical" evidence="19">
    <location>
        <begin position="529"/>
        <end position="547"/>
    </location>
</feature>
<dbReference type="Pfam" id="PF08423">
    <property type="entry name" value="Rad51"/>
    <property type="match status" value="1"/>
</dbReference>
<sequence>MAAGMDAEGVPLLATLPQGALRSHLMVDHEDRSAADKFSVSRLRRSMRGTNAAVPSSVHGAPQDAEESRETLGRLKRMAGFEAQDFDPEENDLEREFAIHRSEHDYALADTWKWLLSILIGAVMGLLAFLVDAGIGGMNGFKFAAVRRAIVDKGGFLAPYLTHVGISLAFALVAGGLVSFVEPLAAGSGIPEVKTYLNEVKTYLNGVHIKGLLTIRTLVAKLCGITFSIAAGLIAGKEGPFVHGGGIVGGGIGGMGSQSLTQWLRWRREVKAPRSLGGYFRNAADHRDFAAIGTAAGVATAFAAPIGGLLFCIEEGVSFYSTSIFWRGFLATCVGVLTLHIMADAKDHPGRLLATKFGRFRDFGLYTDNYASYGSRMYYHVWDVPIFCCIGALGGLLGALFIHLNVRITQFRHRRIPFRSPWRRLAEVVCLSFVTASVWFAMAWSSPCRPLPSPDDLQYLEADENKNLDFLAGGGQPPRDGLEHFPQLWCPNGTYSAHGQIFLVPLSQALRLIMHLGEPLPEARPAWEFPLGATLPFFLLTFAIMCYTNGVGASTGMFVPSLAVGAAGGRLVGRLIVWLVAAAGSKLRVSLAAYSVIGAAAFLGGSTRMTMTTTVMVMETTGALQLIVPLMLTVFFAKIVGDRYGVGIDDTHVRLRGAPVLDEPALDVHQQMVDDKLTVSELMTTSMIALPPVVPVRRLVDTLRMCNHQAFPVTPEVEKALGVTGEPFELHGLILRSTLLQLLRSRQGFVDPQQAATLLGRRHSSADMLGAGAEGGARGPGRPVLSAAGGGADYAAAAAAQQLDERQHVPRSQGERLRALEEMQQIPLKIRVREDQEAIIARLSPEDYDALLDLRPFMQRSPYVVNEDASLSRGYRLFRTMGLRHMFVSPPHPLVSGMITRKDIITDNAKLALGRKANLGLVDSVEPSLLRRRLPYLPYAAYDPTAGSSKGVGGDGSVAGFDSPERSGGLGLENGEMGAASPLGDGSETAGDRYQRPLTQRRRGGEAELAAVGVDLSINDLPEAVLGRCLSFLEFTERQRLALLSKRLAAAACSPELLRDVDVGVLDSLALLRSLTAWLARHGLHVRRLECNFDPVLSDSDAAVAIASCLATAGAAGQLEQLNLYSSFGSMEWLAAVRSLRRLKLVSHEGPISLSPAISGLMALESLELAVEEISFQTGTRLPGSITRLVLEDGSSEMPPQFVQLPRLAHLELLYCGYSANSMGQLSRLAGSLTRLETNHAAVPPTLPALTRLQHLSLNDCKPCAGDAETINAALQHLTQLTCLVLKGPAMDPPPALAGLSQLQRCYVERTNPRAAVTAVPPLPPGPWLDSLRWLGASIDVLMASLGALQSAGVLDRTRAAHATVRAFTSAIINDVPDDVLLRCLGHLELKHRLRSVALVSRRFAALCRSPELLKEIDLGQVADLPLLSSLAVVGCDYDAASMDDLLSLSSLTRLALVECYIPTCLSALTRLQQLELSQHDVLEGVEEAASEALRHLIQLTCLVAQLPQLANLSLISCDYSADSLVHLSRLAGSLTLLDHECALRHLQQLTCLWLDCQCWPPPAAIGSLPRLQRCYLEHIDGPQLLPAGPWLASLRWLGAPIDALVASTAVLQQASALQSGACVSCDAASSASAATSIADLPDDALARCLGFLELKERLCSAALVSKRFAAAACSPEPLREVDVTMTAAGMPSFVLWLARHGRHMRRFNCAANPLASRAEHAAAAGALTACLSAVGAAGRLQDLELKYCVASTAWLAATRSLRRLEIFSNSHHAVLLSPTISRLTQLEVLSVSGLERFTPDVRLPESITWLQVSDGSETMPAQIALLPNLKRLELSFCHYSSDSMGALTTLVGSLTRLKLASGILACLPELTQLQNLEWSAYGAGALEAASQALQRLTKLTCLDLAGIGSIPAALGSLPRLQRLALQDVGNAALPSGRMLRSLRWLGAPIDVLLDSTQLLREAGALEHKMATRQLSRIGLPPPLQQRLAERNVQTARDLFQRTLLELVELLDLPYDTVRHILAEVAAKVSPQPRTVADLLRAAAAKPLLLRTSLGPLDAALLGGLPAGSVTELVGAAGLGKTQMCLQMCVLGCLERQAEGASVVYLDTEKKFSGRRMTQIARERFPEAFPGEEALAALASRVLVYSPPNSQALLSVLGQSLEQTVIDHKVRLIILDSAACLARADFAPGSLPDRQRMLGQQASRLKYLAEAFQIPVLVTNQVTTRIGGEGDGAQQGQLQAALGTMWAHAVNTRLVLMQTQGHRFLHVAKSPAAPSTIFAYRVTAAGLEDDPSVAPPRLAEGSVAHQAIANDQLFEQAAAFQA</sequence>
<feature type="domain" description="F-box" evidence="21">
    <location>
        <begin position="1015"/>
        <end position="1061"/>
    </location>
</feature>
<keyword evidence="14 19" id="KW-0472">Membrane</keyword>
<keyword evidence="7 19" id="KW-0812">Transmembrane</keyword>
<dbReference type="Gene3D" id="1.20.1280.50">
    <property type="match status" value="1"/>
</dbReference>
<dbReference type="PANTHER" id="PTHR11689:SF136">
    <property type="entry name" value="H(+)_CL(-) EXCHANGE TRANSPORTER 7"/>
    <property type="match status" value="1"/>
</dbReference>
<dbReference type="InterPro" id="IPR020588">
    <property type="entry name" value="RecA_ATP-bd"/>
</dbReference>
<reference evidence="22 23" key="1">
    <citation type="journal article" date="2018" name="Plant J.">
        <title>Genome sequences of Chlorella sorokiniana UTEX 1602 and Micractinium conductrix SAG 241.80: implications to maltose excretion by a green alga.</title>
        <authorList>
            <person name="Arriola M.B."/>
            <person name="Velmurugan N."/>
            <person name="Zhang Y."/>
            <person name="Plunkett M.H."/>
            <person name="Hondzo H."/>
            <person name="Barney B.M."/>
        </authorList>
    </citation>
    <scope>NUCLEOTIDE SEQUENCE [LARGE SCALE GENOMIC DNA]</scope>
    <source>
        <strain evidence="23">UTEX 1602</strain>
    </source>
</reference>
<feature type="transmembrane region" description="Helical" evidence="19">
    <location>
        <begin position="324"/>
        <end position="343"/>
    </location>
</feature>
<dbReference type="GO" id="GO:0003677">
    <property type="term" value="F:DNA binding"/>
    <property type="evidence" value="ECO:0007669"/>
    <property type="project" value="InterPro"/>
</dbReference>
<keyword evidence="16" id="KW-0868">Chloride</keyword>
<dbReference type="GO" id="GO:0015108">
    <property type="term" value="F:chloride transmembrane transporter activity"/>
    <property type="evidence" value="ECO:0007669"/>
    <property type="project" value="InterPro"/>
</dbReference>
<dbReference type="InterPro" id="IPR014743">
    <property type="entry name" value="Cl-channel_core"/>
</dbReference>
<gene>
    <name evidence="22" type="ORF">C2E21_8491</name>
</gene>
<evidence type="ECO:0000256" key="10">
    <source>
        <dbReference type="ARBA" id="ARBA00022989"/>
    </source>
</evidence>
<dbReference type="OrthoDB" id="428525at2759"/>
<feature type="transmembrane region" description="Helical" evidence="19">
    <location>
        <begin position="617"/>
        <end position="637"/>
    </location>
</feature>
<dbReference type="SUPFAM" id="SSF52058">
    <property type="entry name" value="L domain-like"/>
    <property type="match status" value="1"/>
</dbReference>
<dbReference type="CDD" id="cd09917">
    <property type="entry name" value="F-box_SF"/>
    <property type="match status" value="2"/>
</dbReference>
<dbReference type="PANTHER" id="PTHR11689">
    <property type="entry name" value="CHLORIDE CHANNEL PROTEIN CLC FAMILY MEMBER"/>
    <property type="match status" value="1"/>
</dbReference>
<keyword evidence="15" id="KW-0233">DNA recombination</keyword>
<comment type="similarity">
    <text evidence="5">Belongs to the chloride channel (TC 2.A.49) family.</text>
</comment>
<organism evidence="22 23">
    <name type="scientific">Chlorella sorokiniana</name>
    <name type="common">Freshwater green alga</name>
    <dbReference type="NCBI Taxonomy" id="3076"/>
    <lineage>
        <taxon>Eukaryota</taxon>
        <taxon>Viridiplantae</taxon>
        <taxon>Chlorophyta</taxon>
        <taxon>core chlorophytes</taxon>
        <taxon>Trebouxiophyceae</taxon>
        <taxon>Chlorellales</taxon>
        <taxon>Chlorellaceae</taxon>
        <taxon>Chlorella clade</taxon>
        <taxon>Chlorella</taxon>
    </lineage>
</organism>
<dbReference type="PROSITE" id="PS50181">
    <property type="entry name" value="FBOX"/>
    <property type="match status" value="2"/>
</dbReference>
<dbReference type="SUPFAM" id="SSF81340">
    <property type="entry name" value="Clc chloride channel"/>
    <property type="match status" value="1"/>
</dbReference>
<comment type="caution">
    <text evidence="22">The sequence shown here is derived from an EMBL/GenBank/DDBJ whole genome shotgun (WGS) entry which is preliminary data.</text>
</comment>
<dbReference type="SUPFAM" id="SSF52540">
    <property type="entry name" value="P-loop containing nucleoside triphosphate hydrolases"/>
    <property type="match status" value="1"/>
</dbReference>
<dbReference type="Pfam" id="PF00571">
    <property type="entry name" value="CBS"/>
    <property type="match status" value="1"/>
</dbReference>
<dbReference type="InterPro" id="IPR051280">
    <property type="entry name" value="Cl-channel/antiporter"/>
</dbReference>
<evidence type="ECO:0000256" key="17">
    <source>
        <dbReference type="ARBA" id="ARBA00023242"/>
    </source>
</evidence>
<name>A0A2P6TEB6_CHLSO</name>
<keyword evidence="17" id="KW-0539">Nucleus</keyword>
<dbReference type="PRINTS" id="PR00762">
    <property type="entry name" value="CLCHANNEL"/>
</dbReference>
<dbReference type="InterPro" id="IPR036047">
    <property type="entry name" value="F-box-like_dom_sf"/>
</dbReference>
<feature type="transmembrane region" description="Helical" evidence="19">
    <location>
        <begin position="114"/>
        <end position="135"/>
    </location>
</feature>
<dbReference type="Proteomes" id="UP000239899">
    <property type="component" value="Unassembled WGS sequence"/>
</dbReference>
<evidence type="ECO:0000313" key="22">
    <source>
        <dbReference type="EMBL" id="PRW20985.1"/>
    </source>
</evidence>
<dbReference type="Gene3D" id="3.80.10.10">
    <property type="entry name" value="Ribonuclease Inhibitor"/>
    <property type="match status" value="3"/>
</dbReference>
<dbReference type="Gene3D" id="1.10.3080.10">
    <property type="entry name" value="Clc chloride channel"/>
    <property type="match status" value="1"/>
</dbReference>
<evidence type="ECO:0000256" key="1">
    <source>
        <dbReference type="ARBA" id="ARBA00004123"/>
    </source>
</evidence>
<dbReference type="InterPro" id="IPR001810">
    <property type="entry name" value="F-box_dom"/>
</dbReference>
<feature type="domain" description="RecA family profile 1" evidence="20">
    <location>
        <begin position="2046"/>
        <end position="2222"/>
    </location>
</feature>
<dbReference type="InterPro" id="IPR046342">
    <property type="entry name" value="CBS_dom_sf"/>
</dbReference>
<evidence type="ECO:0000256" key="6">
    <source>
        <dbReference type="ARBA" id="ARBA00022448"/>
    </source>
</evidence>
<evidence type="ECO:0000256" key="4">
    <source>
        <dbReference type="ARBA" id="ARBA00007095"/>
    </source>
</evidence>
<feature type="transmembrane region" description="Helical" evidence="19">
    <location>
        <begin position="425"/>
        <end position="444"/>
    </location>
</feature>
<dbReference type="Pfam" id="PF26169">
    <property type="entry name" value="HHH_XRCC3_RpoA"/>
    <property type="match status" value="1"/>
</dbReference>
<keyword evidence="10 19" id="KW-1133">Transmembrane helix</keyword>
<evidence type="ECO:0000256" key="8">
    <source>
        <dbReference type="ARBA" id="ARBA00022737"/>
    </source>
</evidence>
<dbReference type="InterPro" id="IPR058766">
    <property type="entry name" value="HHH_XRCC3_RAD51B"/>
</dbReference>
<dbReference type="InterPro" id="IPR001807">
    <property type="entry name" value="ClC"/>
</dbReference>
<keyword evidence="23" id="KW-1185">Reference proteome</keyword>
<keyword evidence="11" id="KW-0406">Ion transport</keyword>
<dbReference type="GO" id="GO:0005524">
    <property type="term" value="F:ATP binding"/>
    <property type="evidence" value="ECO:0007669"/>
    <property type="project" value="InterPro"/>
</dbReference>
<protein>
    <submittedName>
        <fullName evidence="22">H(+) Cl(-) exchange transporter 7 isoform X2</fullName>
    </submittedName>
</protein>
<dbReference type="SUPFAM" id="SSF81383">
    <property type="entry name" value="F-box domain"/>
    <property type="match status" value="3"/>
</dbReference>
<comment type="subcellular location">
    <subcellularLocation>
        <location evidence="3">Cytoplasm</location>
        <location evidence="3">Cytoskeleton</location>
        <location evidence="3">Cilium axoneme</location>
    </subcellularLocation>
    <subcellularLocation>
        <location evidence="2">Membrane</location>
        <topology evidence="2">Multi-pass membrane protein</topology>
    </subcellularLocation>
    <subcellularLocation>
        <location evidence="1">Nucleus</location>
    </subcellularLocation>
</comment>
<keyword evidence="9" id="KW-0227">DNA damage</keyword>
<evidence type="ECO:0000256" key="7">
    <source>
        <dbReference type="ARBA" id="ARBA00022692"/>
    </source>
</evidence>
<evidence type="ECO:0000256" key="5">
    <source>
        <dbReference type="ARBA" id="ARBA00009476"/>
    </source>
</evidence>
<dbReference type="InterPro" id="IPR000644">
    <property type="entry name" value="CBS_dom"/>
</dbReference>
<dbReference type="EMBL" id="LHPG02000020">
    <property type="protein sequence ID" value="PRW20985.1"/>
    <property type="molecule type" value="Genomic_DNA"/>
</dbReference>
<evidence type="ECO:0000259" key="21">
    <source>
        <dbReference type="PROSITE" id="PS50181"/>
    </source>
</evidence>
<comment type="similarity">
    <text evidence="4">Belongs to the RecA family. RAD51 subfamily.</text>
</comment>
<keyword evidence="13" id="KW-0238">DNA-binding</keyword>
<evidence type="ECO:0000256" key="14">
    <source>
        <dbReference type="ARBA" id="ARBA00023136"/>
    </source>
</evidence>
<evidence type="ECO:0000256" key="13">
    <source>
        <dbReference type="ARBA" id="ARBA00023125"/>
    </source>
</evidence>
<evidence type="ECO:0000256" key="12">
    <source>
        <dbReference type="ARBA" id="ARBA00023122"/>
    </source>
</evidence>
<keyword evidence="6" id="KW-0813">Transport</keyword>
<evidence type="ECO:0000256" key="11">
    <source>
        <dbReference type="ARBA" id="ARBA00023065"/>
    </source>
</evidence>
<dbReference type="Pfam" id="PF00654">
    <property type="entry name" value="Voltage_CLC"/>
    <property type="match status" value="1"/>
</dbReference>
<dbReference type="SUPFAM" id="SSF54631">
    <property type="entry name" value="CBS-domain pair"/>
    <property type="match status" value="1"/>
</dbReference>
<dbReference type="SUPFAM" id="SSF52047">
    <property type="entry name" value="RNI-like"/>
    <property type="match status" value="1"/>
</dbReference>
<feature type="region of interest" description="Disordered" evidence="18">
    <location>
        <begin position="48"/>
        <end position="69"/>
    </location>
</feature>
<evidence type="ECO:0000313" key="23">
    <source>
        <dbReference type="Proteomes" id="UP000239899"/>
    </source>
</evidence>
<accession>A0A2P6TEB6</accession>
<dbReference type="Gene3D" id="3.40.50.300">
    <property type="entry name" value="P-loop containing nucleotide triphosphate hydrolases"/>
    <property type="match status" value="1"/>
</dbReference>
<dbReference type="GO" id="GO:0140664">
    <property type="term" value="F:ATP-dependent DNA damage sensor activity"/>
    <property type="evidence" value="ECO:0007669"/>
    <property type="project" value="InterPro"/>
</dbReference>
<feature type="transmembrane region" description="Helical" evidence="19">
    <location>
        <begin position="289"/>
        <end position="312"/>
    </location>
</feature>
<feature type="transmembrane region" description="Helical" evidence="19">
    <location>
        <begin position="559"/>
        <end position="581"/>
    </location>
</feature>
<feature type="transmembrane region" description="Helical" evidence="19">
    <location>
        <begin position="587"/>
        <end position="605"/>
    </location>
</feature>
<dbReference type="InterPro" id="IPR013632">
    <property type="entry name" value="Rad51_C"/>
</dbReference>
<evidence type="ECO:0000256" key="15">
    <source>
        <dbReference type="ARBA" id="ARBA00023172"/>
    </source>
</evidence>
<dbReference type="InterPro" id="IPR027417">
    <property type="entry name" value="P-loop_NTPase"/>
</dbReference>
<evidence type="ECO:0000256" key="19">
    <source>
        <dbReference type="SAM" id="Phobius"/>
    </source>
</evidence>
<evidence type="ECO:0000256" key="3">
    <source>
        <dbReference type="ARBA" id="ARBA00004430"/>
    </source>
</evidence>
<dbReference type="PROSITE" id="PS50162">
    <property type="entry name" value="RECA_2"/>
    <property type="match status" value="1"/>
</dbReference>
<dbReference type="STRING" id="3076.A0A2P6TEB6"/>
<evidence type="ECO:0000256" key="16">
    <source>
        <dbReference type="ARBA" id="ARBA00023214"/>
    </source>
</evidence>
<feature type="region of interest" description="Disordered" evidence="18">
    <location>
        <begin position="948"/>
        <end position="992"/>
    </location>
</feature>
<feature type="transmembrane region" description="Helical" evidence="19">
    <location>
        <begin position="384"/>
        <end position="404"/>
    </location>
</feature>
<proteinExistence type="inferred from homology"/>
<keyword evidence="12" id="KW-0129">CBS domain</keyword>
<feature type="transmembrane region" description="Helical" evidence="19">
    <location>
        <begin position="156"/>
        <end position="181"/>
    </location>
</feature>
<dbReference type="GO" id="GO:0016020">
    <property type="term" value="C:membrane"/>
    <property type="evidence" value="ECO:0007669"/>
    <property type="project" value="UniProtKB-SubCell"/>
</dbReference>
<dbReference type="SMART" id="SM00256">
    <property type="entry name" value="FBOX"/>
    <property type="match status" value="3"/>
</dbReference>
<evidence type="ECO:0000256" key="18">
    <source>
        <dbReference type="SAM" id="MobiDB-lite"/>
    </source>
</evidence>
<dbReference type="Pfam" id="PF00646">
    <property type="entry name" value="F-box"/>
    <property type="match status" value="3"/>
</dbReference>
<dbReference type="GO" id="GO:0005930">
    <property type="term" value="C:axoneme"/>
    <property type="evidence" value="ECO:0007669"/>
    <property type="project" value="UniProtKB-SubCell"/>
</dbReference>
<evidence type="ECO:0000256" key="9">
    <source>
        <dbReference type="ARBA" id="ARBA00022763"/>
    </source>
</evidence>
<dbReference type="InterPro" id="IPR032675">
    <property type="entry name" value="LRR_dom_sf"/>
</dbReference>
<feature type="domain" description="F-box" evidence="21">
    <location>
        <begin position="1370"/>
        <end position="1417"/>
    </location>
</feature>
<evidence type="ECO:0000259" key="20">
    <source>
        <dbReference type="PROSITE" id="PS50162"/>
    </source>
</evidence>
<dbReference type="GO" id="GO:0006281">
    <property type="term" value="P:DNA repair"/>
    <property type="evidence" value="ECO:0007669"/>
    <property type="project" value="InterPro"/>
</dbReference>